<keyword evidence="1" id="KW-0285">Flavoprotein</keyword>
<name>A0A4Q8ARN2_9MICO</name>
<feature type="domain" description="FAD/NAD(P)-binding" evidence="4">
    <location>
        <begin position="7"/>
        <end position="285"/>
    </location>
</feature>
<evidence type="ECO:0000313" key="6">
    <source>
        <dbReference type="Proteomes" id="UP000291483"/>
    </source>
</evidence>
<gene>
    <name evidence="5" type="ORF">EV379_3085</name>
</gene>
<dbReference type="PANTHER" id="PTHR48105">
    <property type="entry name" value="THIOREDOXIN REDUCTASE 1-RELATED-RELATED"/>
    <property type="match status" value="1"/>
</dbReference>
<dbReference type="RefSeq" id="WP_130506876.1">
    <property type="nucleotide sequence ID" value="NZ_SHLC01000001.1"/>
</dbReference>
<keyword evidence="6" id="KW-1185">Reference proteome</keyword>
<dbReference type="GO" id="GO:0004791">
    <property type="term" value="F:thioredoxin-disulfide reductase (NADPH) activity"/>
    <property type="evidence" value="ECO:0007669"/>
    <property type="project" value="UniProtKB-EC"/>
</dbReference>
<comment type="catalytic activity">
    <reaction evidence="3">
        <text>[thioredoxin]-dithiol + NADP(+) = [thioredoxin]-disulfide + NADPH + H(+)</text>
        <dbReference type="Rhea" id="RHEA:20345"/>
        <dbReference type="Rhea" id="RHEA-COMP:10698"/>
        <dbReference type="Rhea" id="RHEA-COMP:10700"/>
        <dbReference type="ChEBI" id="CHEBI:15378"/>
        <dbReference type="ChEBI" id="CHEBI:29950"/>
        <dbReference type="ChEBI" id="CHEBI:50058"/>
        <dbReference type="ChEBI" id="CHEBI:57783"/>
        <dbReference type="ChEBI" id="CHEBI:58349"/>
        <dbReference type="EC" id="1.8.1.9"/>
    </reaction>
</comment>
<evidence type="ECO:0000313" key="5">
    <source>
        <dbReference type="EMBL" id="RZU66719.1"/>
    </source>
</evidence>
<dbReference type="InterPro" id="IPR036188">
    <property type="entry name" value="FAD/NAD-bd_sf"/>
</dbReference>
<dbReference type="PRINTS" id="PR00368">
    <property type="entry name" value="FADPNR"/>
</dbReference>
<dbReference type="SUPFAM" id="SSF51905">
    <property type="entry name" value="FAD/NAD(P)-binding domain"/>
    <property type="match status" value="1"/>
</dbReference>
<dbReference type="PRINTS" id="PR00469">
    <property type="entry name" value="PNDRDTASEII"/>
</dbReference>
<evidence type="ECO:0000256" key="3">
    <source>
        <dbReference type="ARBA" id="ARBA00048132"/>
    </source>
</evidence>
<evidence type="ECO:0000256" key="2">
    <source>
        <dbReference type="ARBA" id="ARBA00023002"/>
    </source>
</evidence>
<dbReference type="AlphaFoldDB" id="A0A4Q8ARN2"/>
<dbReference type="OrthoDB" id="9786503at2"/>
<protein>
    <submittedName>
        <fullName evidence="5">Thioredoxin reductase (NADPH)</fullName>
    </submittedName>
</protein>
<sequence>MTTTTHHDVIILGAGAAGLSAGLVLARAQARVLLLDSGEPRNAAAREMHGFLSRDGMPPAELAEVGRREVMDAGGIVRAGSAAALAGDADHGFTVTMADGSVATARAVLVATGLSDEIPDIPGVMERWGTLVHHCPYCHGYEVRGQALVVIGGAARAMSIKQAGLLRRYSDRVSFVSNGIELTDAERARLESFGVQLVDGVVATCLGRPDTLDGVALVDGRAFACDAVFVAPVPRAHDALLRSLGCAEDEATGLVAVDSAGQSSVPGVWAAGNVVTPGAQVISAAGAGSTAAIAINGWLLEKDLDLASAARL</sequence>
<organism evidence="5 6">
    <name type="scientific">Microterricola gilva</name>
    <dbReference type="NCBI Taxonomy" id="393267"/>
    <lineage>
        <taxon>Bacteria</taxon>
        <taxon>Bacillati</taxon>
        <taxon>Actinomycetota</taxon>
        <taxon>Actinomycetes</taxon>
        <taxon>Micrococcales</taxon>
        <taxon>Microbacteriaceae</taxon>
        <taxon>Microterricola</taxon>
    </lineage>
</organism>
<dbReference type="Gene3D" id="3.50.50.60">
    <property type="entry name" value="FAD/NAD(P)-binding domain"/>
    <property type="match status" value="2"/>
</dbReference>
<dbReference type="Pfam" id="PF07992">
    <property type="entry name" value="Pyr_redox_2"/>
    <property type="match status" value="1"/>
</dbReference>
<dbReference type="InterPro" id="IPR050097">
    <property type="entry name" value="Ferredoxin-NADP_redctase_2"/>
</dbReference>
<proteinExistence type="predicted"/>
<accession>A0A4Q8ARN2</accession>
<reference evidence="5 6" key="1">
    <citation type="submission" date="2019-02" db="EMBL/GenBank/DDBJ databases">
        <title>Sequencing the genomes of 1000 actinobacteria strains.</title>
        <authorList>
            <person name="Klenk H.-P."/>
        </authorList>
    </citation>
    <scope>NUCLEOTIDE SEQUENCE [LARGE SCALE GENOMIC DNA]</scope>
    <source>
        <strain evidence="5 6">DSM 18319</strain>
    </source>
</reference>
<dbReference type="Proteomes" id="UP000291483">
    <property type="component" value="Unassembled WGS sequence"/>
</dbReference>
<keyword evidence="2" id="KW-0560">Oxidoreductase</keyword>
<evidence type="ECO:0000256" key="1">
    <source>
        <dbReference type="ARBA" id="ARBA00022630"/>
    </source>
</evidence>
<dbReference type="EMBL" id="SHLC01000001">
    <property type="protein sequence ID" value="RZU66719.1"/>
    <property type="molecule type" value="Genomic_DNA"/>
</dbReference>
<comment type="caution">
    <text evidence="5">The sequence shown here is derived from an EMBL/GenBank/DDBJ whole genome shotgun (WGS) entry which is preliminary data.</text>
</comment>
<dbReference type="InterPro" id="IPR023753">
    <property type="entry name" value="FAD/NAD-binding_dom"/>
</dbReference>
<evidence type="ECO:0000259" key="4">
    <source>
        <dbReference type="Pfam" id="PF07992"/>
    </source>
</evidence>